<evidence type="ECO:0000256" key="15">
    <source>
        <dbReference type="ARBA" id="ARBA00023242"/>
    </source>
</evidence>
<evidence type="ECO:0000313" key="23">
    <source>
        <dbReference type="Proteomes" id="UP000054538"/>
    </source>
</evidence>
<comment type="catalytic activity">
    <reaction evidence="1">
        <text>S-ubiquitinyl-[E2 ubiquitin-conjugating enzyme]-L-cysteine + [acceptor protein]-L-lysine = [E2 ubiquitin-conjugating enzyme]-L-cysteine + N(6)-ubiquitinyl-[acceptor protein]-L-lysine.</text>
        <dbReference type="EC" id="2.3.2.27"/>
    </reaction>
</comment>
<keyword evidence="15" id="KW-0539">Nucleus</keyword>
<comment type="similarity">
    <text evidence="4">Belongs to the RAD18 family.</text>
</comment>
<keyword evidence="11" id="KW-0833">Ubl conjugation pathway</keyword>
<dbReference type="PROSITE" id="PS50089">
    <property type="entry name" value="ZF_RING_2"/>
    <property type="match status" value="1"/>
</dbReference>
<evidence type="ECO:0000256" key="16">
    <source>
        <dbReference type="ARBA" id="ARBA00031783"/>
    </source>
</evidence>
<reference evidence="23" key="2">
    <citation type="submission" date="2015-01" db="EMBL/GenBank/DDBJ databases">
        <title>Evolutionary Origins and Diversification of the Mycorrhizal Mutualists.</title>
        <authorList>
            <consortium name="DOE Joint Genome Institute"/>
            <consortium name="Mycorrhizal Genomics Consortium"/>
            <person name="Kohler A."/>
            <person name="Kuo A."/>
            <person name="Nagy L.G."/>
            <person name="Floudas D."/>
            <person name="Copeland A."/>
            <person name="Barry K.W."/>
            <person name="Cichocki N."/>
            <person name="Veneault-Fourrey C."/>
            <person name="LaButti K."/>
            <person name="Lindquist E.A."/>
            <person name="Lipzen A."/>
            <person name="Lundell T."/>
            <person name="Morin E."/>
            <person name="Murat C."/>
            <person name="Riley R."/>
            <person name="Ohm R."/>
            <person name="Sun H."/>
            <person name="Tunlid A."/>
            <person name="Henrissat B."/>
            <person name="Grigoriev I.V."/>
            <person name="Hibbett D.S."/>
            <person name="Martin F."/>
        </authorList>
    </citation>
    <scope>NUCLEOTIDE SEQUENCE [LARGE SCALE GENOMIC DNA]</scope>
    <source>
        <strain evidence="23">Ve08.2h10</strain>
    </source>
</reference>
<evidence type="ECO:0000256" key="20">
    <source>
        <dbReference type="SAM" id="MobiDB-lite"/>
    </source>
</evidence>
<name>A0A0D0E4B8_9AGAM</name>
<evidence type="ECO:0000256" key="10">
    <source>
        <dbReference type="ARBA" id="ARBA00022771"/>
    </source>
</evidence>
<evidence type="ECO:0000256" key="18">
    <source>
        <dbReference type="ARBA" id="ARBA00082369"/>
    </source>
</evidence>
<dbReference type="FunFam" id="3.30.40.10:FF:000172">
    <property type="entry name" value="E3 ubiquitin-protein ligase RAD18"/>
    <property type="match status" value="1"/>
</dbReference>
<dbReference type="GO" id="GO:0097505">
    <property type="term" value="C:Rad6-Rad18 complex"/>
    <property type="evidence" value="ECO:0007669"/>
    <property type="project" value="TreeGrafter"/>
</dbReference>
<dbReference type="InterPro" id="IPR013083">
    <property type="entry name" value="Znf_RING/FYVE/PHD"/>
</dbReference>
<keyword evidence="14" id="KW-0234">DNA repair</keyword>
<dbReference type="InParanoid" id="A0A0D0E4B8"/>
<dbReference type="HOGENOM" id="CLU_028491_3_0_1"/>
<dbReference type="Gene3D" id="3.30.40.10">
    <property type="entry name" value="Zinc/RING finger domain, C3HC4 (zinc finger)"/>
    <property type="match status" value="1"/>
</dbReference>
<evidence type="ECO:0000256" key="2">
    <source>
        <dbReference type="ARBA" id="ARBA00004123"/>
    </source>
</evidence>
<dbReference type="PROSITE" id="PS00518">
    <property type="entry name" value="ZF_RING_1"/>
    <property type="match status" value="1"/>
</dbReference>
<dbReference type="NCBIfam" id="TIGR00599">
    <property type="entry name" value="rad18"/>
    <property type="match status" value="1"/>
</dbReference>
<evidence type="ECO:0000256" key="6">
    <source>
        <dbReference type="ARBA" id="ARBA00015551"/>
    </source>
</evidence>
<evidence type="ECO:0000313" key="22">
    <source>
        <dbReference type="EMBL" id="KIK95964.1"/>
    </source>
</evidence>
<evidence type="ECO:0000256" key="9">
    <source>
        <dbReference type="ARBA" id="ARBA00022763"/>
    </source>
</evidence>
<dbReference type="InterPro" id="IPR017907">
    <property type="entry name" value="Znf_RING_CS"/>
</dbReference>
<protein>
    <recommendedName>
        <fullName evidence="6">Postreplication repair E3 ubiquitin-protein ligase RAD18</fullName>
        <ecNumber evidence="5">2.3.2.27</ecNumber>
    </recommendedName>
    <alternativeName>
        <fullName evidence="17">Postreplication repair E3 ubiquitin-protein ligase rad18</fullName>
    </alternativeName>
    <alternativeName>
        <fullName evidence="16 18">RING-type E3 ubiquitin transferase RAD18</fullName>
    </alternativeName>
</protein>
<comment type="pathway">
    <text evidence="3">Protein modification; protein ubiquitination.</text>
</comment>
<sequence length="363" mass="40622">MQTNNLQALLSADIPDPTDFATPDLRQLDANLRCTICSEFYDAPIILACGHCFCSLCIREHMIKEPECPICRKATTEAHFRLNPVLEEAVSAWKIARPVVLRLSRQGQQNVVDSKNNQTPRRVQTPTAMGRKRKRRGASESSGSDIVCVGGPSNSNASSDFVESSPLQAKNAMKLSRRQGHTEPSSDPREEELQPMQSGAFVECPICGRFVEYMCINIHMDGPGCGRKVISKAKKASNSNAKAEWSKLLGNNSRKDKEMGISDSDDTTERLPKVSYAVLKDKALKDLLLSQKLPIGGDRNAWITRHQRWVMLYNANLDKTGHRKIPSELRMELRKWEEDQKGRKHIIEDVAAHEVGCTQGRVQ</sequence>
<keyword evidence="8" id="KW-0479">Metal-binding</keyword>
<evidence type="ECO:0000256" key="17">
    <source>
        <dbReference type="ARBA" id="ARBA00074353"/>
    </source>
</evidence>
<feature type="compositionally biased region" description="Polar residues" evidence="20">
    <location>
        <begin position="108"/>
        <end position="127"/>
    </location>
</feature>
<evidence type="ECO:0000256" key="1">
    <source>
        <dbReference type="ARBA" id="ARBA00000900"/>
    </source>
</evidence>
<feature type="domain" description="RING-type" evidence="21">
    <location>
        <begin position="34"/>
        <end position="72"/>
    </location>
</feature>
<comment type="subcellular location">
    <subcellularLocation>
        <location evidence="2">Nucleus</location>
    </subcellularLocation>
</comment>
<organism evidence="22 23">
    <name type="scientific">Paxillus rubicundulus Ve08.2h10</name>
    <dbReference type="NCBI Taxonomy" id="930991"/>
    <lineage>
        <taxon>Eukaryota</taxon>
        <taxon>Fungi</taxon>
        <taxon>Dikarya</taxon>
        <taxon>Basidiomycota</taxon>
        <taxon>Agaricomycotina</taxon>
        <taxon>Agaricomycetes</taxon>
        <taxon>Agaricomycetidae</taxon>
        <taxon>Boletales</taxon>
        <taxon>Paxilineae</taxon>
        <taxon>Paxillaceae</taxon>
        <taxon>Paxillus</taxon>
    </lineage>
</organism>
<dbReference type="PANTHER" id="PTHR14134:SF2">
    <property type="entry name" value="E3 UBIQUITIN-PROTEIN LIGASE RAD18"/>
    <property type="match status" value="1"/>
</dbReference>
<evidence type="ECO:0000256" key="19">
    <source>
        <dbReference type="PROSITE-ProRule" id="PRU00175"/>
    </source>
</evidence>
<dbReference type="PANTHER" id="PTHR14134">
    <property type="entry name" value="E3 UBIQUITIN-PROTEIN LIGASE RAD18"/>
    <property type="match status" value="1"/>
</dbReference>
<dbReference type="GO" id="GO:0006513">
    <property type="term" value="P:protein monoubiquitination"/>
    <property type="evidence" value="ECO:0007669"/>
    <property type="project" value="InterPro"/>
</dbReference>
<evidence type="ECO:0000256" key="14">
    <source>
        <dbReference type="ARBA" id="ARBA00023204"/>
    </source>
</evidence>
<evidence type="ECO:0000259" key="21">
    <source>
        <dbReference type="PROSITE" id="PS50089"/>
    </source>
</evidence>
<dbReference type="STRING" id="930991.A0A0D0E4B8"/>
<evidence type="ECO:0000256" key="4">
    <source>
        <dbReference type="ARBA" id="ARBA00009506"/>
    </source>
</evidence>
<keyword evidence="23" id="KW-1185">Reference proteome</keyword>
<evidence type="ECO:0000256" key="12">
    <source>
        <dbReference type="ARBA" id="ARBA00022833"/>
    </source>
</evidence>
<dbReference type="EMBL" id="KN825011">
    <property type="protein sequence ID" value="KIK95964.1"/>
    <property type="molecule type" value="Genomic_DNA"/>
</dbReference>
<evidence type="ECO:0000256" key="11">
    <source>
        <dbReference type="ARBA" id="ARBA00022786"/>
    </source>
</evidence>
<gene>
    <name evidence="22" type="ORF">PAXRUDRAFT_826485</name>
</gene>
<dbReference type="InterPro" id="IPR001841">
    <property type="entry name" value="Znf_RING"/>
</dbReference>
<dbReference type="SMART" id="SM00184">
    <property type="entry name" value="RING"/>
    <property type="match status" value="1"/>
</dbReference>
<keyword evidence="12" id="KW-0862">Zinc</keyword>
<keyword evidence="9" id="KW-0227">DNA damage</keyword>
<keyword evidence="13" id="KW-0238">DNA-binding</keyword>
<proteinExistence type="inferred from homology"/>
<keyword evidence="7" id="KW-0808">Transferase</keyword>
<accession>A0A0D0E4B8</accession>
<dbReference type="GO" id="GO:0006281">
    <property type="term" value="P:DNA repair"/>
    <property type="evidence" value="ECO:0007669"/>
    <property type="project" value="UniProtKB-KW"/>
</dbReference>
<dbReference type="SUPFAM" id="SSF57850">
    <property type="entry name" value="RING/U-box"/>
    <property type="match status" value="1"/>
</dbReference>
<dbReference type="GO" id="GO:0005634">
    <property type="term" value="C:nucleus"/>
    <property type="evidence" value="ECO:0007669"/>
    <property type="project" value="UniProtKB-SubCell"/>
</dbReference>
<reference evidence="22 23" key="1">
    <citation type="submission" date="2014-04" db="EMBL/GenBank/DDBJ databases">
        <authorList>
            <consortium name="DOE Joint Genome Institute"/>
            <person name="Kuo A."/>
            <person name="Kohler A."/>
            <person name="Jargeat P."/>
            <person name="Nagy L.G."/>
            <person name="Floudas D."/>
            <person name="Copeland A."/>
            <person name="Barry K.W."/>
            <person name="Cichocki N."/>
            <person name="Veneault-Fourrey C."/>
            <person name="LaButti K."/>
            <person name="Lindquist E.A."/>
            <person name="Lipzen A."/>
            <person name="Lundell T."/>
            <person name="Morin E."/>
            <person name="Murat C."/>
            <person name="Sun H."/>
            <person name="Tunlid A."/>
            <person name="Henrissat B."/>
            <person name="Grigoriev I.V."/>
            <person name="Hibbett D.S."/>
            <person name="Martin F."/>
            <person name="Nordberg H.P."/>
            <person name="Cantor M.N."/>
            <person name="Hua S.X."/>
        </authorList>
    </citation>
    <scope>NUCLEOTIDE SEQUENCE [LARGE SCALE GENOMIC DNA]</scope>
    <source>
        <strain evidence="22 23">Ve08.2h10</strain>
    </source>
</reference>
<dbReference type="GO" id="GO:0006301">
    <property type="term" value="P:DNA damage tolerance"/>
    <property type="evidence" value="ECO:0007669"/>
    <property type="project" value="InterPro"/>
</dbReference>
<dbReference type="GO" id="GO:0008270">
    <property type="term" value="F:zinc ion binding"/>
    <property type="evidence" value="ECO:0007669"/>
    <property type="project" value="UniProtKB-KW"/>
</dbReference>
<feature type="region of interest" description="Disordered" evidence="20">
    <location>
        <begin position="108"/>
        <end position="152"/>
    </location>
</feature>
<feature type="compositionally biased region" description="Basic and acidic residues" evidence="20">
    <location>
        <begin position="180"/>
        <end position="192"/>
    </location>
</feature>
<dbReference type="AlphaFoldDB" id="A0A0D0E4B8"/>
<evidence type="ECO:0000256" key="5">
    <source>
        <dbReference type="ARBA" id="ARBA00012483"/>
    </source>
</evidence>
<feature type="region of interest" description="Disordered" evidence="20">
    <location>
        <begin position="172"/>
        <end position="196"/>
    </location>
</feature>
<keyword evidence="10 19" id="KW-0863">Zinc-finger</keyword>
<dbReference type="GO" id="GO:0061630">
    <property type="term" value="F:ubiquitin protein ligase activity"/>
    <property type="evidence" value="ECO:0007669"/>
    <property type="project" value="UniProtKB-EC"/>
</dbReference>
<dbReference type="Pfam" id="PF13923">
    <property type="entry name" value="zf-C3HC4_2"/>
    <property type="match status" value="1"/>
</dbReference>
<evidence type="ECO:0000256" key="13">
    <source>
        <dbReference type="ARBA" id="ARBA00023125"/>
    </source>
</evidence>
<dbReference type="GO" id="GO:0003697">
    <property type="term" value="F:single-stranded DNA binding"/>
    <property type="evidence" value="ECO:0007669"/>
    <property type="project" value="InterPro"/>
</dbReference>
<dbReference type="FunCoup" id="A0A0D0E4B8">
    <property type="interactions" value="167"/>
</dbReference>
<dbReference type="InterPro" id="IPR039577">
    <property type="entry name" value="Rad18"/>
</dbReference>
<evidence type="ECO:0000256" key="8">
    <source>
        <dbReference type="ARBA" id="ARBA00022723"/>
    </source>
</evidence>
<dbReference type="Proteomes" id="UP000054538">
    <property type="component" value="Unassembled WGS sequence"/>
</dbReference>
<evidence type="ECO:0000256" key="7">
    <source>
        <dbReference type="ARBA" id="ARBA00022679"/>
    </source>
</evidence>
<dbReference type="OrthoDB" id="9049620at2759"/>
<evidence type="ECO:0000256" key="3">
    <source>
        <dbReference type="ARBA" id="ARBA00004906"/>
    </source>
</evidence>
<dbReference type="EC" id="2.3.2.27" evidence="5"/>
<dbReference type="InterPro" id="IPR004580">
    <property type="entry name" value="Rad18_fungi"/>
</dbReference>